<feature type="compositionally biased region" description="Basic and acidic residues" evidence="1">
    <location>
        <begin position="47"/>
        <end position="59"/>
    </location>
</feature>
<sequence length="67" mass="7248">MKLKATKNFSWAHRGVEIEHFEAGQVIETDDADLIRVAKAEGWAKPAGKDDGGAPEDKSNGNAPENK</sequence>
<accession>A0ABM8DFZ4</accession>
<dbReference type="Proteomes" id="UP001317822">
    <property type="component" value="Chromosome"/>
</dbReference>
<dbReference type="RefSeq" id="WP_281779455.1">
    <property type="nucleotide sequence ID" value="NZ_AP027041.1"/>
</dbReference>
<reference evidence="2 3" key="1">
    <citation type="journal article" date="2023" name="Int. J. Syst. Evol. Microbiol.">
        <title>Physiological and genomic analyses of cobalamin (vitamin B12)-auxotrophy of Lysobacter auxotrophicus sp. nov., a methionine-auxotrophic chitinolytic bacterium isolated from chitin-treated soil.</title>
        <authorList>
            <person name="Saito A."/>
            <person name="Dohra H."/>
            <person name="Hamada M."/>
            <person name="Moriuchi R."/>
            <person name="Kotsuchibashi Y."/>
            <person name="Mori K."/>
        </authorList>
    </citation>
    <scope>NUCLEOTIDE SEQUENCE [LARGE SCALE GENOMIC DNA]</scope>
    <source>
        <strain evidence="2 3">5-21a</strain>
    </source>
</reference>
<protein>
    <submittedName>
        <fullName evidence="2">Uncharacterized protein</fullName>
    </submittedName>
</protein>
<evidence type="ECO:0000313" key="3">
    <source>
        <dbReference type="Proteomes" id="UP001317822"/>
    </source>
</evidence>
<keyword evidence="3" id="KW-1185">Reference proteome</keyword>
<dbReference type="EMBL" id="AP027041">
    <property type="protein sequence ID" value="BDU17528.1"/>
    <property type="molecule type" value="Genomic_DNA"/>
</dbReference>
<name>A0ABM8DFZ4_9GAMM</name>
<evidence type="ECO:0000313" key="2">
    <source>
        <dbReference type="EMBL" id="BDU17528.1"/>
    </source>
</evidence>
<evidence type="ECO:0000256" key="1">
    <source>
        <dbReference type="SAM" id="MobiDB-lite"/>
    </source>
</evidence>
<gene>
    <name evidence="2" type="ORF">LA521A_27290</name>
</gene>
<organism evidence="2 3">
    <name type="scientific">Lysobacter auxotrophicus</name>
    <dbReference type="NCBI Taxonomy" id="2992573"/>
    <lineage>
        <taxon>Bacteria</taxon>
        <taxon>Pseudomonadati</taxon>
        <taxon>Pseudomonadota</taxon>
        <taxon>Gammaproteobacteria</taxon>
        <taxon>Lysobacterales</taxon>
        <taxon>Lysobacteraceae</taxon>
        <taxon>Lysobacter</taxon>
    </lineage>
</organism>
<proteinExistence type="predicted"/>
<feature type="region of interest" description="Disordered" evidence="1">
    <location>
        <begin position="41"/>
        <end position="67"/>
    </location>
</feature>